<dbReference type="PANTHER" id="PTHR10454">
    <property type="entry name" value="CASPASE"/>
    <property type="match status" value="1"/>
</dbReference>
<organism evidence="10">
    <name type="scientific">Diabrotica virgifera virgifera</name>
    <name type="common">western corn rootworm</name>
    <dbReference type="NCBI Taxonomy" id="50390"/>
    <lineage>
        <taxon>Eukaryota</taxon>
        <taxon>Metazoa</taxon>
        <taxon>Ecdysozoa</taxon>
        <taxon>Arthropoda</taxon>
        <taxon>Hexapoda</taxon>
        <taxon>Insecta</taxon>
        <taxon>Pterygota</taxon>
        <taxon>Neoptera</taxon>
        <taxon>Endopterygota</taxon>
        <taxon>Coleoptera</taxon>
        <taxon>Polyphaga</taxon>
        <taxon>Cucujiformia</taxon>
        <taxon>Chrysomeloidea</taxon>
        <taxon>Chrysomelidae</taxon>
        <taxon>Galerucinae</taxon>
        <taxon>Diabroticina</taxon>
        <taxon>Diabroticites</taxon>
        <taxon>Diabrotica</taxon>
    </lineage>
</organism>
<proteinExistence type="inferred from homology"/>
<evidence type="ECO:0000256" key="5">
    <source>
        <dbReference type="ARBA" id="ARBA00022807"/>
    </source>
</evidence>
<dbReference type="InterPro" id="IPR001309">
    <property type="entry name" value="Pept_C14_p20"/>
</dbReference>
<dbReference type="GO" id="GO:0016322">
    <property type="term" value="P:neuron remodeling"/>
    <property type="evidence" value="ECO:0007669"/>
    <property type="project" value="UniProtKB-ARBA"/>
</dbReference>
<evidence type="ECO:0000256" key="6">
    <source>
        <dbReference type="ARBA" id="ARBA00023145"/>
    </source>
</evidence>
<dbReference type="GO" id="GO:0045751">
    <property type="term" value="P:negative regulation of Toll signaling pathway"/>
    <property type="evidence" value="ECO:0007669"/>
    <property type="project" value="UniProtKB-ARBA"/>
</dbReference>
<dbReference type="PANTHER" id="PTHR10454:SF232">
    <property type="entry name" value="AT03047P-RELATED"/>
    <property type="match status" value="1"/>
</dbReference>
<dbReference type="InParanoid" id="A0A6P7GKJ5"/>
<evidence type="ECO:0000256" key="7">
    <source>
        <dbReference type="RuleBase" id="RU003971"/>
    </source>
</evidence>
<dbReference type="InterPro" id="IPR002398">
    <property type="entry name" value="Pept_C14"/>
</dbReference>
<dbReference type="PROSITE" id="PS01121">
    <property type="entry name" value="CASPASE_HIS"/>
    <property type="match status" value="1"/>
</dbReference>
<dbReference type="AlphaFoldDB" id="A0A6P7GKJ5"/>
<comment type="similarity">
    <text evidence="1 7">Belongs to the peptidase C14A family.</text>
</comment>
<evidence type="ECO:0000256" key="3">
    <source>
        <dbReference type="ARBA" id="ARBA00022703"/>
    </source>
</evidence>
<evidence type="ECO:0000259" key="8">
    <source>
        <dbReference type="PROSITE" id="PS50207"/>
    </source>
</evidence>
<evidence type="ECO:0000313" key="10">
    <source>
        <dbReference type="RefSeq" id="XP_028144295.1"/>
    </source>
</evidence>
<sequence length="287" mass="32678">MECHSDSDGASGPNVDGRMRDIFTKKTSLPVDLPVAPPPEAEVYDKRKVKGTAIIFNHRTFTIDHVSTRDGTDLDRDALQNVLQELTFDVLVYDDLTLEKILEVLSVVSKMNHNECECLIIAVMSHGDEGIVYARDQAYPTKKLWSYFTPIRCPSLAGKPKMFFIQACRGSESDPGQVVTYVEKDSRPASSKTYTIPIMADIIVMYATVEEYYAWRDPDTGSYFIQALVNQLRKHHQSEDLLSILTRVNREVAIGFSSFEPNYPKYNNKKEMCSIVSMLTRKYYFNL</sequence>
<evidence type="ECO:0000256" key="1">
    <source>
        <dbReference type="ARBA" id="ARBA00010134"/>
    </source>
</evidence>
<dbReference type="PROSITE" id="PS01122">
    <property type="entry name" value="CASPASE_CYS"/>
    <property type="match status" value="1"/>
</dbReference>
<dbReference type="InterPro" id="IPR029030">
    <property type="entry name" value="Caspase-like_dom_sf"/>
</dbReference>
<feature type="domain" description="Caspase family p10" evidence="8">
    <location>
        <begin position="192"/>
        <end position="287"/>
    </location>
</feature>
<dbReference type="InterPro" id="IPR016129">
    <property type="entry name" value="Caspase_his_AS"/>
</dbReference>
<dbReference type="InterPro" id="IPR002138">
    <property type="entry name" value="Pept_C14_p10"/>
</dbReference>
<dbReference type="FunFam" id="3.40.50.1460:FF:000001">
    <property type="entry name" value="Caspase-3 preproprotein"/>
    <property type="match status" value="1"/>
</dbReference>
<dbReference type="InterPro" id="IPR033139">
    <property type="entry name" value="Caspase_cys_AS"/>
</dbReference>
<dbReference type="GO" id="GO:0045476">
    <property type="term" value="P:nurse cell apoptotic process"/>
    <property type="evidence" value="ECO:0007669"/>
    <property type="project" value="UniProtKB-ARBA"/>
</dbReference>
<evidence type="ECO:0000259" key="9">
    <source>
        <dbReference type="PROSITE" id="PS50208"/>
    </source>
</evidence>
<evidence type="ECO:0000256" key="4">
    <source>
        <dbReference type="ARBA" id="ARBA00022801"/>
    </source>
</evidence>
<dbReference type="GO" id="GO:0043525">
    <property type="term" value="P:positive regulation of neuron apoptotic process"/>
    <property type="evidence" value="ECO:0007669"/>
    <property type="project" value="TreeGrafter"/>
</dbReference>
<dbReference type="GO" id="GO:0005737">
    <property type="term" value="C:cytoplasm"/>
    <property type="evidence" value="ECO:0007669"/>
    <property type="project" value="TreeGrafter"/>
</dbReference>
<dbReference type="InterPro" id="IPR015917">
    <property type="entry name" value="Pept_C14A"/>
</dbReference>
<keyword evidence="6" id="KW-0865">Zymogen</keyword>
<name>A0A6P7GKJ5_DIAVI</name>
<keyword evidence="4" id="KW-0378">Hydrolase</keyword>
<dbReference type="GO" id="GO:1990525">
    <property type="term" value="F:BIR domain binding"/>
    <property type="evidence" value="ECO:0007669"/>
    <property type="project" value="UniProtKB-ARBA"/>
</dbReference>
<dbReference type="GO" id="GO:0004197">
    <property type="term" value="F:cysteine-type endopeptidase activity"/>
    <property type="evidence" value="ECO:0007669"/>
    <property type="project" value="InterPro"/>
</dbReference>
<accession>A0A6P7GKJ5</accession>
<protein>
    <submittedName>
        <fullName evidence="10">Caspase-like</fullName>
    </submittedName>
</protein>
<keyword evidence="3" id="KW-0053">Apoptosis</keyword>
<dbReference type="SMART" id="SM00115">
    <property type="entry name" value="CASc"/>
    <property type="match status" value="1"/>
</dbReference>
<reference evidence="10" key="1">
    <citation type="submission" date="2025-08" db="UniProtKB">
        <authorList>
            <consortium name="RefSeq"/>
        </authorList>
    </citation>
    <scope>IDENTIFICATION</scope>
    <source>
        <tissue evidence="10">Whole insect</tissue>
    </source>
</reference>
<dbReference type="PROSITE" id="PS50207">
    <property type="entry name" value="CASPASE_P10"/>
    <property type="match status" value="1"/>
</dbReference>
<dbReference type="PRINTS" id="PR00376">
    <property type="entry name" value="IL1BCENZYME"/>
</dbReference>
<dbReference type="InterPro" id="IPR011600">
    <property type="entry name" value="Pept_C14_caspase"/>
</dbReference>
<gene>
    <name evidence="10" type="primary">LOC114337916</name>
</gene>
<dbReference type="SUPFAM" id="SSF52129">
    <property type="entry name" value="Caspase-like"/>
    <property type="match status" value="1"/>
</dbReference>
<keyword evidence="2" id="KW-0645">Protease</keyword>
<dbReference type="PROSITE" id="PS50208">
    <property type="entry name" value="CASPASE_P20"/>
    <property type="match status" value="1"/>
</dbReference>
<dbReference type="Pfam" id="PF00656">
    <property type="entry name" value="Peptidase_C14"/>
    <property type="match status" value="1"/>
</dbReference>
<dbReference type="RefSeq" id="XP_028144295.1">
    <property type="nucleotide sequence ID" value="XM_028288494.1"/>
</dbReference>
<dbReference type="Gene3D" id="3.40.50.1460">
    <property type="match status" value="1"/>
</dbReference>
<keyword evidence="5" id="KW-0788">Thiol protease</keyword>
<dbReference type="CDD" id="cd00032">
    <property type="entry name" value="CASc"/>
    <property type="match status" value="1"/>
</dbReference>
<feature type="domain" description="Caspase family p20" evidence="9">
    <location>
        <begin position="49"/>
        <end position="172"/>
    </location>
</feature>
<evidence type="ECO:0000256" key="2">
    <source>
        <dbReference type="ARBA" id="ARBA00022670"/>
    </source>
</evidence>
<dbReference type="GO" id="GO:0006508">
    <property type="term" value="P:proteolysis"/>
    <property type="evidence" value="ECO:0007669"/>
    <property type="project" value="UniProtKB-KW"/>
</dbReference>